<dbReference type="GO" id="GO:0005829">
    <property type="term" value="C:cytosol"/>
    <property type="evidence" value="ECO:0007669"/>
    <property type="project" value="TreeGrafter"/>
</dbReference>
<dbReference type="GO" id="GO:0008662">
    <property type="term" value="F:1-phosphofructokinase activity"/>
    <property type="evidence" value="ECO:0007669"/>
    <property type="project" value="UniProtKB-UniRule"/>
</dbReference>
<evidence type="ECO:0000256" key="2">
    <source>
        <dbReference type="ARBA" id="ARBA00022679"/>
    </source>
</evidence>
<accession>A0A1D3TYY6</accession>
<dbReference type="GO" id="GO:0005524">
    <property type="term" value="F:ATP binding"/>
    <property type="evidence" value="ECO:0007669"/>
    <property type="project" value="UniProtKB-UniRule"/>
</dbReference>
<protein>
    <recommendedName>
        <fullName evidence="7">Tagatose-6-phosphate kinase</fullName>
        <ecNumber evidence="7">2.7.1.144</ecNumber>
    </recommendedName>
</protein>
<evidence type="ECO:0000313" key="11">
    <source>
        <dbReference type="Proteomes" id="UP000199315"/>
    </source>
</evidence>
<dbReference type="NCBIfam" id="TIGR03828">
    <property type="entry name" value="pfkB"/>
    <property type="match status" value="1"/>
</dbReference>
<dbReference type="EC" id="2.7.1.144" evidence="7"/>
<keyword evidence="11" id="KW-1185">Reference proteome</keyword>
<dbReference type="PANTHER" id="PTHR46566:SF2">
    <property type="entry name" value="ATP-DEPENDENT 6-PHOSPHOFRUCTOKINASE ISOZYME 2"/>
    <property type="match status" value="1"/>
</dbReference>
<proteinExistence type="inferred from homology"/>
<dbReference type="CDD" id="cd01164">
    <property type="entry name" value="FruK_PfkB_like"/>
    <property type="match status" value="1"/>
</dbReference>
<comment type="catalytic activity">
    <reaction evidence="6 8">
        <text>beta-D-fructose 1-phosphate + ATP = beta-D-fructose 1,6-bisphosphate + ADP + H(+)</text>
        <dbReference type="Rhea" id="RHEA:14213"/>
        <dbReference type="ChEBI" id="CHEBI:15378"/>
        <dbReference type="ChEBI" id="CHEBI:30616"/>
        <dbReference type="ChEBI" id="CHEBI:32966"/>
        <dbReference type="ChEBI" id="CHEBI:138881"/>
        <dbReference type="ChEBI" id="CHEBI:456216"/>
        <dbReference type="EC" id="2.7.1.56"/>
    </reaction>
</comment>
<dbReference type="RefSeq" id="WP_091236976.1">
    <property type="nucleotide sequence ID" value="NZ_FMKA01000054.1"/>
</dbReference>
<dbReference type="Proteomes" id="UP000199315">
    <property type="component" value="Unassembled WGS sequence"/>
</dbReference>
<feature type="domain" description="Carbohydrate kinase PfkB" evidence="9">
    <location>
        <begin position="18"/>
        <end position="290"/>
    </location>
</feature>
<sequence length="308" mass="33105">MIITVTMNTAVDKAYVIEELKKGQVMRVKKCTNTPGGKGLNVARVIKCCGEESLATGFLGGHTGACIKDMLDAQQVQNDFSYTSSETRACINILESDGTSTELLEPGEPLGQEDVAGFISKFGKIIERCNVVTISGSVPEGVEIDIYEKLIGMAKARNKKVILDTSGMLLKEGIKAGPTMIKPNRDEIEALLGIRINGRDEVIEGAKKIQKMGIDLVAVSLGGDGALVVTKDAVFHGKPPKITTINTVGSGDSMVAAFAVGFERGYDITEMLRYAVAVSAANTLTMTTGNFQMEDMERIYREVAVERL</sequence>
<keyword evidence="7" id="KW-0423">Lactose metabolism</keyword>
<dbReference type="Pfam" id="PF00294">
    <property type="entry name" value="PfkB"/>
    <property type="match status" value="1"/>
</dbReference>
<keyword evidence="4 8" id="KW-0418">Kinase</keyword>
<dbReference type="Gene3D" id="3.40.1190.20">
    <property type="match status" value="1"/>
</dbReference>
<dbReference type="GO" id="GO:2001059">
    <property type="term" value="P:D-tagatose 6-phosphate catabolic process"/>
    <property type="evidence" value="ECO:0007669"/>
    <property type="project" value="UniProtKB-UniPathway"/>
</dbReference>
<evidence type="ECO:0000256" key="6">
    <source>
        <dbReference type="ARBA" id="ARBA00047745"/>
    </source>
</evidence>
<evidence type="ECO:0000256" key="3">
    <source>
        <dbReference type="ARBA" id="ARBA00022741"/>
    </source>
</evidence>
<organism evidence="10 11">
    <name type="scientific">Anaerobium acetethylicum</name>
    <dbReference type="NCBI Taxonomy" id="1619234"/>
    <lineage>
        <taxon>Bacteria</taxon>
        <taxon>Bacillati</taxon>
        <taxon>Bacillota</taxon>
        <taxon>Clostridia</taxon>
        <taxon>Lachnospirales</taxon>
        <taxon>Lachnospiraceae</taxon>
        <taxon>Anaerobium</taxon>
    </lineage>
</organism>
<dbReference type="GO" id="GO:0016052">
    <property type="term" value="P:carbohydrate catabolic process"/>
    <property type="evidence" value="ECO:0007669"/>
    <property type="project" value="UniProtKB-ARBA"/>
</dbReference>
<dbReference type="InterPro" id="IPR011611">
    <property type="entry name" value="PfkB_dom"/>
</dbReference>
<evidence type="ECO:0000313" key="10">
    <source>
        <dbReference type="EMBL" id="SCP99698.1"/>
    </source>
</evidence>
<comment type="pathway">
    <text evidence="7">Carbohydrate metabolism; D-tagatose 6-phosphate degradation; D-glyceraldehyde 3-phosphate and glycerone phosphate from D-tagatose 6-phosphate: step 1/2.</text>
</comment>
<dbReference type="SUPFAM" id="SSF53613">
    <property type="entry name" value="Ribokinase-like"/>
    <property type="match status" value="1"/>
</dbReference>
<name>A0A1D3TYY6_9FIRM</name>
<dbReference type="InterPro" id="IPR017583">
    <property type="entry name" value="Tagatose/fructose_Pkinase"/>
</dbReference>
<evidence type="ECO:0000256" key="5">
    <source>
        <dbReference type="ARBA" id="ARBA00022840"/>
    </source>
</evidence>
<dbReference type="PROSITE" id="PS00584">
    <property type="entry name" value="PFKB_KINASES_2"/>
    <property type="match status" value="1"/>
</dbReference>
<evidence type="ECO:0000256" key="4">
    <source>
        <dbReference type="ARBA" id="ARBA00022777"/>
    </source>
</evidence>
<dbReference type="PIRSF" id="PIRSF000535">
    <property type="entry name" value="1PFK/6PFK/LacC"/>
    <property type="match status" value="1"/>
</dbReference>
<comment type="similarity">
    <text evidence="7">Belongs to the carbohydrate kinase PfkB family. LacC subfamily.</text>
</comment>
<dbReference type="GO" id="GO:0044281">
    <property type="term" value="P:small molecule metabolic process"/>
    <property type="evidence" value="ECO:0007669"/>
    <property type="project" value="UniProtKB-ARBA"/>
</dbReference>
<comment type="similarity">
    <text evidence="1">Belongs to the carbohydrate kinase pfkB family.</text>
</comment>
<dbReference type="OrthoDB" id="9801219at2"/>
<dbReference type="UniPathway" id="UPA00704">
    <property type="reaction ID" value="UER00715"/>
</dbReference>
<dbReference type="AlphaFoldDB" id="A0A1D3TYY6"/>
<dbReference type="NCBIfam" id="TIGR03168">
    <property type="entry name" value="1-PFK"/>
    <property type="match status" value="1"/>
</dbReference>
<dbReference type="FunFam" id="3.40.1190.20:FF:000001">
    <property type="entry name" value="Phosphofructokinase"/>
    <property type="match status" value="1"/>
</dbReference>
<dbReference type="GO" id="GO:0005988">
    <property type="term" value="P:lactose metabolic process"/>
    <property type="evidence" value="ECO:0007669"/>
    <property type="project" value="UniProtKB-KW"/>
</dbReference>
<keyword evidence="2 7" id="KW-0808">Transferase</keyword>
<evidence type="ECO:0000256" key="8">
    <source>
        <dbReference type="RuleBase" id="RU369061"/>
    </source>
</evidence>
<gene>
    <name evidence="10" type="ORF">SAMN05421730_10543</name>
</gene>
<dbReference type="PANTHER" id="PTHR46566">
    <property type="entry name" value="1-PHOSPHOFRUCTOKINASE-RELATED"/>
    <property type="match status" value="1"/>
</dbReference>
<dbReference type="STRING" id="1619234.SAMN05421730_10543"/>
<keyword evidence="5 7" id="KW-0067">ATP-binding</keyword>
<dbReference type="PROSITE" id="PS00583">
    <property type="entry name" value="PFKB_KINASES_1"/>
    <property type="match status" value="1"/>
</dbReference>
<dbReference type="InterPro" id="IPR022463">
    <property type="entry name" value="1-PFruKinase"/>
</dbReference>
<dbReference type="InterPro" id="IPR002173">
    <property type="entry name" value="Carboh/pur_kinase_PfkB_CS"/>
</dbReference>
<keyword evidence="3 7" id="KW-0547">Nucleotide-binding</keyword>
<comment type="function">
    <text evidence="8">Catalyzes the ATP-dependent phosphorylation of fructose-l-phosphate to fructose-l,6-bisphosphate.</text>
</comment>
<evidence type="ECO:0000256" key="1">
    <source>
        <dbReference type="ARBA" id="ARBA00005380"/>
    </source>
</evidence>
<dbReference type="GO" id="GO:0009024">
    <property type="term" value="F:tagatose-6-phosphate kinase activity"/>
    <property type="evidence" value="ECO:0007669"/>
    <property type="project" value="UniProtKB-EC"/>
</dbReference>
<dbReference type="EMBL" id="FMKA01000054">
    <property type="protein sequence ID" value="SCP99698.1"/>
    <property type="molecule type" value="Genomic_DNA"/>
</dbReference>
<comment type="catalytic activity">
    <reaction evidence="7">
        <text>D-tagatofuranose 6-phosphate + ATP = D-tagatofuranose 1,6-bisphosphate + ADP + H(+)</text>
        <dbReference type="Rhea" id="RHEA:12420"/>
        <dbReference type="ChEBI" id="CHEBI:15378"/>
        <dbReference type="ChEBI" id="CHEBI:30616"/>
        <dbReference type="ChEBI" id="CHEBI:58694"/>
        <dbReference type="ChEBI" id="CHEBI:58695"/>
        <dbReference type="ChEBI" id="CHEBI:456216"/>
        <dbReference type="EC" id="2.7.1.144"/>
    </reaction>
</comment>
<evidence type="ECO:0000256" key="7">
    <source>
        <dbReference type="PIRNR" id="PIRNR000535"/>
    </source>
</evidence>
<evidence type="ECO:0000259" key="9">
    <source>
        <dbReference type="Pfam" id="PF00294"/>
    </source>
</evidence>
<dbReference type="InterPro" id="IPR029056">
    <property type="entry name" value="Ribokinase-like"/>
</dbReference>
<reference evidence="10 11" key="1">
    <citation type="submission" date="2016-09" db="EMBL/GenBank/DDBJ databases">
        <authorList>
            <person name="Capua I."/>
            <person name="De Benedictis P."/>
            <person name="Joannis T."/>
            <person name="Lombin L.H."/>
            <person name="Cattoli G."/>
        </authorList>
    </citation>
    <scope>NUCLEOTIDE SEQUENCE [LARGE SCALE GENOMIC DNA]</scope>
    <source>
        <strain evidence="10 11">GluBS11</strain>
    </source>
</reference>